<protein>
    <submittedName>
        <fullName evidence="1">Uncharacterized protein</fullName>
    </submittedName>
</protein>
<name>A0A1D8GBL4_9FIRM</name>
<evidence type="ECO:0000313" key="1">
    <source>
        <dbReference type="EMBL" id="AOT68307.1"/>
    </source>
</evidence>
<sequence length="99" mass="11554">MKIIPKASYSISFYKKWDILLLYVDMDRLQCEVYTGNSKSLLIPIDRVIVLNRDSIEPFQINIGDMTTFSYLTTADKLFNDGYCLKMNFDPEKDLVKID</sequence>
<dbReference type="Proteomes" id="UP000095743">
    <property type="component" value="Chromosome"/>
</dbReference>
<evidence type="ECO:0000313" key="2">
    <source>
        <dbReference type="Proteomes" id="UP000095743"/>
    </source>
</evidence>
<dbReference type="EMBL" id="CP017269">
    <property type="protein sequence ID" value="AOT68307.1"/>
    <property type="molecule type" value="Genomic_DNA"/>
</dbReference>
<gene>
    <name evidence="1" type="ORF">Gferi_01105</name>
</gene>
<dbReference type="KEGG" id="gfe:Gferi_01105"/>
<proteinExistence type="predicted"/>
<dbReference type="AlphaFoldDB" id="A0A1D8GBL4"/>
<keyword evidence="2" id="KW-1185">Reference proteome</keyword>
<accession>A0A1D8GBL4</accession>
<reference evidence="1 2" key="1">
    <citation type="submission" date="2016-09" db="EMBL/GenBank/DDBJ databases">
        <title>Genomic analysis reveals versatility of anaerobic energy metabolism of Geosporobacter ferrireducens IRF9 of phylum Firmicutes.</title>
        <authorList>
            <person name="Kim S.-J."/>
        </authorList>
    </citation>
    <scope>NUCLEOTIDE SEQUENCE [LARGE SCALE GENOMIC DNA]</scope>
    <source>
        <strain evidence="1 2">IRF9</strain>
    </source>
</reference>
<dbReference type="STRING" id="1424294.Gferi_01105"/>
<organism evidence="1 2">
    <name type="scientific">Geosporobacter ferrireducens</name>
    <dbReference type="NCBI Taxonomy" id="1424294"/>
    <lineage>
        <taxon>Bacteria</taxon>
        <taxon>Bacillati</taxon>
        <taxon>Bacillota</taxon>
        <taxon>Clostridia</taxon>
        <taxon>Peptostreptococcales</taxon>
        <taxon>Thermotaleaceae</taxon>
        <taxon>Geosporobacter</taxon>
    </lineage>
</organism>